<evidence type="ECO:0000313" key="3">
    <source>
        <dbReference type="Proteomes" id="UP001141552"/>
    </source>
</evidence>
<gene>
    <name evidence="2" type="ORF">Tsubulata_011122</name>
</gene>
<dbReference type="PANTHER" id="PTHR37258:SF1">
    <property type="entry name" value="FANTOM PROTEIN"/>
    <property type="match status" value="1"/>
</dbReference>
<feature type="region of interest" description="Disordered" evidence="1">
    <location>
        <begin position="344"/>
        <end position="382"/>
    </location>
</feature>
<comment type="caution">
    <text evidence="2">The sequence shown here is derived from an EMBL/GenBank/DDBJ whole genome shotgun (WGS) entry which is preliminary data.</text>
</comment>
<feature type="compositionally biased region" description="Basic and acidic residues" evidence="1">
    <location>
        <begin position="372"/>
        <end position="382"/>
    </location>
</feature>
<feature type="region of interest" description="Disordered" evidence="1">
    <location>
        <begin position="284"/>
        <end position="306"/>
    </location>
</feature>
<feature type="compositionally biased region" description="Basic and acidic residues" evidence="1">
    <location>
        <begin position="154"/>
        <end position="166"/>
    </location>
</feature>
<proteinExistence type="predicted"/>
<reference evidence="2" key="2">
    <citation type="journal article" date="2023" name="Plants (Basel)">
        <title>Annotation of the Turnera subulata (Passifloraceae) Draft Genome Reveals the S-Locus Evolved after the Divergence of Turneroideae from Passifloroideae in a Stepwise Manner.</title>
        <authorList>
            <person name="Henning P.M."/>
            <person name="Roalson E.H."/>
            <person name="Mir W."/>
            <person name="McCubbin A.G."/>
            <person name="Shore J.S."/>
        </authorList>
    </citation>
    <scope>NUCLEOTIDE SEQUENCE</scope>
    <source>
        <strain evidence="2">F60SS</strain>
    </source>
</reference>
<dbReference type="OrthoDB" id="684590at2759"/>
<evidence type="ECO:0000256" key="1">
    <source>
        <dbReference type="SAM" id="MobiDB-lite"/>
    </source>
</evidence>
<feature type="compositionally biased region" description="Pro residues" evidence="1">
    <location>
        <begin position="43"/>
        <end position="53"/>
    </location>
</feature>
<organism evidence="2 3">
    <name type="scientific">Turnera subulata</name>
    <dbReference type="NCBI Taxonomy" id="218843"/>
    <lineage>
        <taxon>Eukaryota</taxon>
        <taxon>Viridiplantae</taxon>
        <taxon>Streptophyta</taxon>
        <taxon>Embryophyta</taxon>
        <taxon>Tracheophyta</taxon>
        <taxon>Spermatophyta</taxon>
        <taxon>Magnoliopsida</taxon>
        <taxon>eudicotyledons</taxon>
        <taxon>Gunneridae</taxon>
        <taxon>Pentapetalae</taxon>
        <taxon>rosids</taxon>
        <taxon>fabids</taxon>
        <taxon>Malpighiales</taxon>
        <taxon>Passifloraceae</taxon>
        <taxon>Turnera</taxon>
    </lineage>
</organism>
<name>A0A9Q0J770_9ROSI</name>
<accession>A0A9Q0J770</accession>
<feature type="compositionally biased region" description="Basic residues" evidence="1">
    <location>
        <begin position="117"/>
        <end position="130"/>
    </location>
</feature>
<dbReference type="Proteomes" id="UP001141552">
    <property type="component" value="Unassembled WGS sequence"/>
</dbReference>
<sequence length="382" mass="41831">MLCSIPTGKSSSNWLDRLRSSKGFPAAQDDHPDLDSFLTHIPDPGPIPGPGPSGSPTTIASSNIESTQSSTGRRVAAATGISSEKQWFGIMTNVLADLFNMGGAEEEEEGPVDDRKLSRKRKQSSRKQARPRFCCVVDGPGGGGDVEEEEEEEGKNSSDCVRKDENVLEADATASLHSDKYSNNGNGSDEDVEEGNGDGGGDREELKGYSRSEVTVIDTSFEVWKCDKMVFRKKNVWKVRDKKGKSWAFGSKKRKGNDLGSGNGNAAGAVLKKKAKVLNLECGSSKDAADEDQEAQNEKRSEVSKIAPDELSEVPRKRQVIDLEMLFCLCWNIFRFRCARIPRKPENNGSSIIVKKAEATSKKRGTNLPKNQFKDTQKQHKA</sequence>
<dbReference type="AlphaFoldDB" id="A0A9Q0J770"/>
<evidence type="ECO:0000313" key="2">
    <source>
        <dbReference type="EMBL" id="KAJ4830894.1"/>
    </source>
</evidence>
<reference evidence="2" key="1">
    <citation type="submission" date="2022-02" db="EMBL/GenBank/DDBJ databases">
        <authorList>
            <person name="Henning P.M."/>
            <person name="McCubbin A.G."/>
            <person name="Shore J.S."/>
        </authorList>
    </citation>
    <scope>NUCLEOTIDE SEQUENCE</scope>
    <source>
        <strain evidence="2">F60SS</strain>
        <tissue evidence="2">Leaves</tissue>
    </source>
</reference>
<feature type="compositionally biased region" description="Polar residues" evidence="1">
    <location>
        <begin position="57"/>
        <end position="72"/>
    </location>
</feature>
<feature type="region of interest" description="Disordered" evidence="1">
    <location>
        <begin position="104"/>
        <end position="211"/>
    </location>
</feature>
<keyword evidence="3" id="KW-1185">Reference proteome</keyword>
<feature type="compositionally biased region" description="Basic and acidic residues" evidence="1">
    <location>
        <begin position="200"/>
        <end position="210"/>
    </location>
</feature>
<protein>
    <submittedName>
        <fullName evidence="2">Uncharacterized protein</fullName>
    </submittedName>
</protein>
<feature type="region of interest" description="Disordered" evidence="1">
    <location>
        <begin position="22"/>
        <end position="79"/>
    </location>
</feature>
<dbReference type="EMBL" id="JAKUCV010005510">
    <property type="protein sequence ID" value="KAJ4830894.1"/>
    <property type="molecule type" value="Genomic_DNA"/>
</dbReference>
<dbReference type="PANTHER" id="PTHR37258">
    <property type="entry name" value="FANTOM PROTEIN"/>
    <property type="match status" value="1"/>
</dbReference>